<feature type="region of interest" description="Disordered" evidence="1">
    <location>
        <begin position="50"/>
        <end position="193"/>
    </location>
</feature>
<feature type="compositionally biased region" description="Low complexity" evidence="1">
    <location>
        <begin position="50"/>
        <end position="76"/>
    </location>
</feature>
<feature type="compositionally biased region" description="Low complexity" evidence="1">
    <location>
        <begin position="89"/>
        <end position="105"/>
    </location>
</feature>
<feature type="compositionally biased region" description="Polar residues" evidence="1">
    <location>
        <begin position="283"/>
        <end position="328"/>
    </location>
</feature>
<dbReference type="Proteomes" id="UP000812966">
    <property type="component" value="Unassembled WGS sequence"/>
</dbReference>
<feature type="compositionally biased region" description="Low complexity" evidence="1">
    <location>
        <begin position="329"/>
        <end position="364"/>
    </location>
</feature>
<protein>
    <submittedName>
        <fullName evidence="2">Uncharacterized protein</fullName>
    </submittedName>
</protein>
<accession>A0A8K0NP11</accession>
<feature type="compositionally biased region" description="Polar residues" evidence="1">
    <location>
        <begin position="148"/>
        <end position="162"/>
    </location>
</feature>
<feature type="compositionally biased region" description="Low complexity" evidence="1">
    <location>
        <begin position="519"/>
        <end position="539"/>
    </location>
</feature>
<feature type="compositionally biased region" description="Basic and acidic residues" evidence="1">
    <location>
        <begin position="628"/>
        <end position="650"/>
    </location>
</feature>
<feature type="region of interest" description="Disordered" evidence="1">
    <location>
        <begin position="233"/>
        <end position="393"/>
    </location>
</feature>
<keyword evidence="3" id="KW-1185">Reference proteome</keyword>
<organism evidence="2 3">
    <name type="scientific">Filobasidium floriforme</name>
    <dbReference type="NCBI Taxonomy" id="5210"/>
    <lineage>
        <taxon>Eukaryota</taxon>
        <taxon>Fungi</taxon>
        <taxon>Dikarya</taxon>
        <taxon>Basidiomycota</taxon>
        <taxon>Agaricomycotina</taxon>
        <taxon>Tremellomycetes</taxon>
        <taxon>Filobasidiales</taxon>
        <taxon>Filobasidiaceae</taxon>
        <taxon>Filobasidium</taxon>
    </lineage>
</organism>
<reference evidence="2" key="1">
    <citation type="submission" date="2020-04" db="EMBL/GenBank/DDBJ databases">
        <title>Analysis of mating type loci in Filobasidium floriforme.</title>
        <authorList>
            <person name="Nowrousian M."/>
        </authorList>
    </citation>
    <scope>NUCLEOTIDE SEQUENCE</scope>
    <source>
        <strain evidence="2">CBS 6242</strain>
    </source>
</reference>
<name>A0A8K0NP11_9TREE</name>
<feature type="compositionally biased region" description="Polar residues" evidence="1">
    <location>
        <begin position="241"/>
        <end position="261"/>
    </location>
</feature>
<evidence type="ECO:0000256" key="1">
    <source>
        <dbReference type="SAM" id="MobiDB-lite"/>
    </source>
</evidence>
<proteinExistence type="predicted"/>
<feature type="compositionally biased region" description="Basic and acidic residues" evidence="1">
    <location>
        <begin position="685"/>
        <end position="696"/>
    </location>
</feature>
<gene>
    <name evidence="2" type="ORF">FFLO_05275</name>
</gene>
<comment type="caution">
    <text evidence="2">The sequence shown here is derived from an EMBL/GenBank/DDBJ whole genome shotgun (WGS) entry which is preliminary data.</text>
</comment>
<dbReference type="AlphaFoldDB" id="A0A8K0NP11"/>
<evidence type="ECO:0000313" key="3">
    <source>
        <dbReference type="Proteomes" id="UP000812966"/>
    </source>
</evidence>
<dbReference type="EMBL" id="JABELV010000128">
    <property type="protein sequence ID" value="KAG7530116.1"/>
    <property type="molecule type" value="Genomic_DNA"/>
</dbReference>
<feature type="region of interest" description="Disordered" evidence="1">
    <location>
        <begin position="478"/>
        <end position="696"/>
    </location>
</feature>
<feature type="compositionally biased region" description="Polar residues" evidence="1">
    <location>
        <begin position="483"/>
        <end position="499"/>
    </location>
</feature>
<evidence type="ECO:0000313" key="2">
    <source>
        <dbReference type="EMBL" id="KAG7530116.1"/>
    </source>
</evidence>
<feature type="compositionally biased region" description="Low complexity" evidence="1">
    <location>
        <begin position="120"/>
        <end position="137"/>
    </location>
</feature>
<sequence>MIVTPPYQQYHDNLNAMHASGTPLDAPGTISPDTLAVPLNIVSRIPVPATRSTIKSTSPSTSRISPSSSTHTSPLITRKRSGTLGEGLTTPTSSYPSPSSTSPSPRIDRDDPSTRRARTRSTPLRPTSTDFSSSPSTKIPVPSKRTPLRSQTGFSPDSNASETYRFPTPSPDLGASSNRSSHLFVDHNPSRDSLNPADLELKLSRSLSSDVPDLHVVDHNIKDEPAPFLVERDSLHGNSVGGNDTSLPSRSDSPADSTNIPSAVAAQSPAEVPAVRRRAETMAPTTSSSRNIRNQASTPTPTAKGRTTQVRQTDSKTSTPVKSSLSTKSRNNASNSPSPSTLTPTPTTSTRTTRQSTASRTTTPVTRRLSRGPDSTLARGSPRAVSPGGLNEFGKITNSPSTTSNLAEFPEAFLVPYIPQQTLPKGVRPDEVPIPAVERRLMRERMAKDGLRDDELVTVWGLDGTPLMVSKASIAGGLPSGITEVQPTKQTSDPTTSLAQPIPHDGLPRRSSSKRSVRRPSNTAEPETATQPQPQTQTPPVDPPIHLGPPMLDSERSRKPSLTFAHSGYLSPDVPDSPAPFQSDRFVPFDQPLPASRQPSPSQAEVRRKPSLLRKPSVSSRQRSLQSLRERERERGDERDLTTIRLEDLRPSPSPSRGQRQPWEASVVAGPPPGGKTQASGGKRIRAEPEGHGKKEGCKCVIM</sequence>